<evidence type="ECO:0000259" key="2">
    <source>
        <dbReference type="PROSITE" id="PS50975"/>
    </source>
</evidence>
<evidence type="ECO:0000313" key="3">
    <source>
        <dbReference type="EMBL" id="OGM97631.1"/>
    </source>
</evidence>
<dbReference type="AlphaFoldDB" id="A0A1F8E9Q2"/>
<dbReference type="GO" id="GO:0018169">
    <property type="term" value="F:ribosomal S6-glutamic acid ligase activity"/>
    <property type="evidence" value="ECO:0007669"/>
    <property type="project" value="TreeGrafter"/>
</dbReference>
<feature type="domain" description="ATP-grasp" evidence="2">
    <location>
        <begin position="132"/>
        <end position="320"/>
    </location>
</feature>
<dbReference type="Gene3D" id="3.30.470.20">
    <property type="entry name" value="ATP-grasp fold, B domain"/>
    <property type="match status" value="1"/>
</dbReference>
<dbReference type="EMBL" id="MGJA01000010">
    <property type="protein sequence ID" value="OGM97631.1"/>
    <property type="molecule type" value="Genomic_DNA"/>
</dbReference>
<dbReference type="Proteomes" id="UP000178520">
    <property type="component" value="Unassembled WGS sequence"/>
</dbReference>
<gene>
    <name evidence="3" type="ORF">A2735_03430</name>
</gene>
<dbReference type="SUPFAM" id="SSF56059">
    <property type="entry name" value="Glutathione synthetase ATP-binding domain-like"/>
    <property type="match status" value="1"/>
</dbReference>
<sequence length="323" mass="37463">MILTIGNSGAYEIDAFQCVLNELCKRGVTAIMLKQDKCLQGDTLLYTVDGRESRSCAIIDGQEYDINDFETIWYMKPYLPKELLGFEPAKYRQMIHRQFYTLRESLWSLFGNKNWINDPWAMHKADNKIYQMDLALKLGFAVPKTLVTSDPDKVREFYKMLKGRMIVKLLAASPILDEVIYTNLVTPEYMKQIDSVKFSPSIFQECVLKDYELRVTVVGDKIFPVKIYSQEDEGTTLDWRRKPSINDFDVKMEKVSLPDTITRKIFAYLEKLGLRYGSFDFIVTPDGDYVFLEINPNGQWYFVQLRTEFQVASALADLLINKG</sequence>
<accession>A0A1F8E9Q2</accession>
<dbReference type="STRING" id="1802660.A2735_03430"/>
<dbReference type="GO" id="GO:0005524">
    <property type="term" value="F:ATP binding"/>
    <property type="evidence" value="ECO:0007669"/>
    <property type="project" value="UniProtKB-UniRule"/>
</dbReference>
<dbReference type="InterPro" id="IPR011761">
    <property type="entry name" value="ATP-grasp"/>
</dbReference>
<keyword evidence="1" id="KW-0547">Nucleotide-binding</keyword>
<protein>
    <recommendedName>
        <fullName evidence="2">ATP-grasp domain-containing protein</fullName>
    </recommendedName>
</protein>
<proteinExistence type="predicted"/>
<dbReference type="GO" id="GO:0005737">
    <property type="term" value="C:cytoplasm"/>
    <property type="evidence" value="ECO:0007669"/>
    <property type="project" value="TreeGrafter"/>
</dbReference>
<dbReference type="PROSITE" id="PS50975">
    <property type="entry name" value="ATP_GRASP"/>
    <property type="match status" value="1"/>
</dbReference>
<evidence type="ECO:0000313" key="4">
    <source>
        <dbReference type="Proteomes" id="UP000178520"/>
    </source>
</evidence>
<keyword evidence="1" id="KW-0067">ATP-binding</keyword>
<comment type="caution">
    <text evidence="3">The sequence shown here is derived from an EMBL/GenBank/DDBJ whole genome shotgun (WGS) entry which is preliminary data.</text>
</comment>
<dbReference type="GO" id="GO:0046872">
    <property type="term" value="F:metal ion binding"/>
    <property type="evidence" value="ECO:0007669"/>
    <property type="project" value="InterPro"/>
</dbReference>
<organism evidence="3 4">
    <name type="scientific">Candidatus Yanofskybacteria bacterium RIFCSPHIGHO2_01_FULL_41_21</name>
    <dbReference type="NCBI Taxonomy" id="1802660"/>
    <lineage>
        <taxon>Bacteria</taxon>
        <taxon>Candidatus Yanofskyibacteriota</taxon>
    </lineage>
</organism>
<evidence type="ECO:0000256" key="1">
    <source>
        <dbReference type="PROSITE-ProRule" id="PRU00409"/>
    </source>
</evidence>
<name>A0A1F8E9Q2_9BACT</name>
<dbReference type="PANTHER" id="PTHR21621:SF0">
    <property type="entry name" value="BETA-CITRYLGLUTAMATE SYNTHASE B-RELATED"/>
    <property type="match status" value="1"/>
</dbReference>
<dbReference type="PANTHER" id="PTHR21621">
    <property type="entry name" value="RIBOSOMAL PROTEIN S6 MODIFICATION PROTEIN"/>
    <property type="match status" value="1"/>
</dbReference>
<dbReference type="GO" id="GO:0009432">
    <property type="term" value="P:SOS response"/>
    <property type="evidence" value="ECO:0007669"/>
    <property type="project" value="TreeGrafter"/>
</dbReference>
<reference evidence="3 4" key="1">
    <citation type="journal article" date="2016" name="Nat. Commun.">
        <title>Thousands of microbial genomes shed light on interconnected biogeochemical processes in an aquifer system.</title>
        <authorList>
            <person name="Anantharaman K."/>
            <person name="Brown C.T."/>
            <person name="Hug L.A."/>
            <person name="Sharon I."/>
            <person name="Castelle C.J."/>
            <person name="Probst A.J."/>
            <person name="Thomas B.C."/>
            <person name="Singh A."/>
            <person name="Wilkins M.J."/>
            <person name="Karaoz U."/>
            <person name="Brodie E.L."/>
            <person name="Williams K.H."/>
            <person name="Hubbard S.S."/>
            <person name="Banfield J.F."/>
        </authorList>
    </citation>
    <scope>NUCLEOTIDE SEQUENCE [LARGE SCALE GENOMIC DNA]</scope>
</reference>